<evidence type="ECO:0000256" key="3">
    <source>
        <dbReference type="ARBA" id="ARBA00022475"/>
    </source>
</evidence>
<dbReference type="GO" id="GO:0071880">
    <property type="term" value="P:adenylate cyclase-activating adrenergic receptor signaling pathway"/>
    <property type="evidence" value="ECO:0007669"/>
    <property type="project" value="TreeGrafter"/>
</dbReference>
<keyword evidence="7 12" id="KW-0472">Membrane</keyword>
<dbReference type="InterPro" id="IPR000276">
    <property type="entry name" value="GPCR_Rhodpsn"/>
</dbReference>
<evidence type="ECO:0000256" key="10">
    <source>
        <dbReference type="ARBA" id="ARBA00023224"/>
    </source>
</evidence>
<evidence type="ECO:0000256" key="11">
    <source>
        <dbReference type="SAM" id="MobiDB-lite"/>
    </source>
</evidence>
<protein>
    <recommendedName>
        <fullName evidence="13">G-protein coupled receptors family 1 profile domain-containing protein</fullName>
    </recommendedName>
</protein>
<keyword evidence="3" id="KW-1003">Cell membrane</keyword>
<reference evidence="14" key="2">
    <citation type="submission" date="2021-04" db="EMBL/GenBank/DDBJ databases">
        <title>Genome-wide patterns of bracovirus chromosomal integration into multiple host tissues during parasitism.</title>
        <authorList>
            <person name="Chebbi M.A.C."/>
        </authorList>
    </citation>
    <scope>NUCLEOTIDE SEQUENCE</scope>
    <source>
        <tissue evidence="14">Whole body</tissue>
    </source>
</reference>
<organism evidence="14 15">
    <name type="scientific">Cotesia typhae</name>
    <dbReference type="NCBI Taxonomy" id="2053667"/>
    <lineage>
        <taxon>Eukaryota</taxon>
        <taxon>Metazoa</taxon>
        <taxon>Ecdysozoa</taxon>
        <taxon>Arthropoda</taxon>
        <taxon>Hexapoda</taxon>
        <taxon>Insecta</taxon>
        <taxon>Pterygota</taxon>
        <taxon>Neoptera</taxon>
        <taxon>Endopterygota</taxon>
        <taxon>Hymenoptera</taxon>
        <taxon>Apocrita</taxon>
        <taxon>Ichneumonoidea</taxon>
        <taxon>Braconidae</taxon>
        <taxon>Microgastrinae</taxon>
        <taxon>Cotesia</taxon>
    </lineage>
</organism>
<comment type="subcellular location">
    <subcellularLocation>
        <location evidence="1">Cell membrane</location>
        <topology evidence="1">Multi-pass membrane protein</topology>
    </subcellularLocation>
</comment>
<dbReference type="AlphaFoldDB" id="A0A8J5UR61"/>
<dbReference type="SUPFAM" id="SSF81321">
    <property type="entry name" value="Family A G protein-coupled receptor-like"/>
    <property type="match status" value="1"/>
</dbReference>
<dbReference type="InterPro" id="IPR017452">
    <property type="entry name" value="GPCR_Rhodpsn_7TM"/>
</dbReference>
<evidence type="ECO:0000256" key="4">
    <source>
        <dbReference type="ARBA" id="ARBA00022692"/>
    </source>
</evidence>
<evidence type="ECO:0000256" key="9">
    <source>
        <dbReference type="ARBA" id="ARBA00023170"/>
    </source>
</evidence>
<evidence type="ECO:0000313" key="15">
    <source>
        <dbReference type="Proteomes" id="UP000729913"/>
    </source>
</evidence>
<proteinExistence type="inferred from homology"/>
<dbReference type="Proteomes" id="UP000729913">
    <property type="component" value="Unassembled WGS sequence"/>
</dbReference>
<keyword evidence="5 12" id="KW-1133">Transmembrane helix</keyword>
<dbReference type="GO" id="GO:0004993">
    <property type="term" value="F:G protein-coupled serotonin receptor activity"/>
    <property type="evidence" value="ECO:0007669"/>
    <property type="project" value="UniProtKB-ARBA"/>
</dbReference>
<feature type="transmembrane region" description="Helical" evidence="12">
    <location>
        <begin position="371"/>
        <end position="392"/>
    </location>
</feature>
<evidence type="ECO:0000256" key="1">
    <source>
        <dbReference type="ARBA" id="ARBA00004651"/>
    </source>
</evidence>
<feature type="region of interest" description="Disordered" evidence="11">
    <location>
        <begin position="266"/>
        <end position="286"/>
    </location>
</feature>
<dbReference type="GO" id="GO:0043410">
    <property type="term" value="P:positive regulation of MAPK cascade"/>
    <property type="evidence" value="ECO:0007669"/>
    <property type="project" value="TreeGrafter"/>
</dbReference>
<keyword evidence="15" id="KW-1185">Reference proteome</keyword>
<evidence type="ECO:0000256" key="2">
    <source>
        <dbReference type="ARBA" id="ARBA00010663"/>
    </source>
</evidence>
<comment type="similarity">
    <text evidence="2">Belongs to the G-protein coupled receptor 1 family.</text>
</comment>
<evidence type="ECO:0000256" key="8">
    <source>
        <dbReference type="ARBA" id="ARBA00023157"/>
    </source>
</evidence>
<dbReference type="PANTHER" id="PTHR24248:SF199">
    <property type="entry name" value="IP13425P-RELATED"/>
    <property type="match status" value="1"/>
</dbReference>
<dbReference type="OrthoDB" id="5951059at2759"/>
<evidence type="ECO:0000259" key="13">
    <source>
        <dbReference type="PROSITE" id="PS50262"/>
    </source>
</evidence>
<sequence length="506" mass="56578">MEGKDFNTETTWLRTPNSGTNPEYVFQGFPGPNSPYTTYQAIALTLVLSLIVIGTIIGNILVCVAVILVKKLRRPCNYLLVSLAVSDLCVAILVMPMALLYEILGSWSLGPTMCNIWVSFDVLSCTASILNLCVISVDRYRAISEPLVYVQKRTKGRMLTWVFLVWLVAACISLPPVLILGNDHKYVNGAWHCDVCQNFGYQIYATLFSFYGPLTVMILVYYKIFRAAHKIVKDEQRAQRHLGAHCTLEIEPPVDHTSIINRASNTDSQTAHNTPTIKQHRSSSASTTCSGHAVKCFAGGPRKSNESQCPMLIKTDKTVGSSTTTLRPVGGGSKFTIARNHLNSTCSVSSSPHKKKQKINLVNERKATRTLGIIMSAFTICWLPFFVLALVRPFLSDPKSIPKILSSFFLWLGYCNSLLNPIIYATLNRDFRKPFREILCFRCSNLNHIIREEFYQSQYGDPVNNYVVRPCDDNNDDNDDDSDQRCNNHVAESVSFAANPANESFL</sequence>
<feature type="transmembrane region" description="Helical" evidence="12">
    <location>
        <begin position="41"/>
        <end position="69"/>
    </location>
</feature>
<dbReference type="FunFam" id="1.20.1070.10:FF:000523">
    <property type="entry name" value="5-hydroxytryptamine receptor 2B"/>
    <property type="match status" value="1"/>
</dbReference>
<name>A0A8J5UR61_9HYME</name>
<dbReference type="PANTHER" id="PTHR24248">
    <property type="entry name" value="ADRENERGIC RECEPTOR-RELATED G-PROTEIN COUPLED RECEPTOR"/>
    <property type="match status" value="1"/>
</dbReference>
<reference evidence="14" key="1">
    <citation type="submission" date="2020-03" db="EMBL/GenBank/DDBJ databases">
        <authorList>
            <person name="Chebbi M.A."/>
            <person name="Drezen J.M."/>
        </authorList>
    </citation>
    <scope>NUCLEOTIDE SEQUENCE</scope>
    <source>
        <tissue evidence="14">Whole body</tissue>
    </source>
</reference>
<feature type="transmembrane region" description="Helical" evidence="12">
    <location>
        <begin position="201"/>
        <end position="222"/>
    </location>
</feature>
<evidence type="ECO:0000256" key="6">
    <source>
        <dbReference type="ARBA" id="ARBA00023040"/>
    </source>
</evidence>
<feature type="domain" description="G-protein coupled receptors family 1 profile" evidence="13">
    <location>
        <begin position="58"/>
        <end position="424"/>
    </location>
</feature>
<feature type="transmembrane region" description="Helical" evidence="12">
    <location>
        <begin position="78"/>
        <end position="104"/>
    </location>
</feature>
<comment type="caution">
    <text evidence="14">The sequence shown here is derived from an EMBL/GenBank/DDBJ whole genome shotgun (WGS) entry which is preliminary data.</text>
</comment>
<keyword evidence="6" id="KW-0297">G-protein coupled receptor</keyword>
<gene>
    <name evidence="14" type="ORF">G9C98_004404</name>
</gene>
<keyword evidence="10" id="KW-0807">Transducer</keyword>
<dbReference type="CDD" id="cd15329">
    <property type="entry name" value="7tmA_5-HT7"/>
    <property type="match status" value="1"/>
</dbReference>
<evidence type="ECO:0000313" key="14">
    <source>
        <dbReference type="EMBL" id="KAG8037082.1"/>
    </source>
</evidence>
<keyword evidence="9" id="KW-0675">Receptor</keyword>
<dbReference type="SMART" id="SM01381">
    <property type="entry name" value="7TM_GPCR_Srsx"/>
    <property type="match status" value="1"/>
</dbReference>
<dbReference type="PROSITE" id="PS50262">
    <property type="entry name" value="G_PROTEIN_RECEP_F1_2"/>
    <property type="match status" value="1"/>
</dbReference>
<dbReference type="EMBL" id="JAAOIC020000048">
    <property type="protein sequence ID" value="KAG8037082.1"/>
    <property type="molecule type" value="Genomic_DNA"/>
</dbReference>
<dbReference type="Pfam" id="PF00001">
    <property type="entry name" value="7tm_1"/>
    <property type="match status" value="1"/>
</dbReference>
<feature type="transmembrane region" description="Helical" evidence="12">
    <location>
        <begin position="116"/>
        <end position="137"/>
    </location>
</feature>
<evidence type="ECO:0000256" key="12">
    <source>
        <dbReference type="SAM" id="Phobius"/>
    </source>
</evidence>
<keyword evidence="8" id="KW-1015">Disulfide bond</keyword>
<evidence type="ECO:0000256" key="5">
    <source>
        <dbReference type="ARBA" id="ARBA00022989"/>
    </source>
</evidence>
<evidence type="ECO:0000256" key="7">
    <source>
        <dbReference type="ARBA" id="ARBA00023136"/>
    </source>
</evidence>
<feature type="transmembrane region" description="Helical" evidence="12">
    <location>
        <begin position="404"/>
        <end position="427"/>
    </location>
</feature>
<dbReference type="GO" id="GO:0005886">
    <property type="term" value="C:plasma membrane"/>
    <property type="evidence" value="ECO:0007669"/>
    <property type="project" value="UniProtKB-SubCell"/>
</dbReference>
<keyword evidence="4 12" id="KW-0812">Transmembrane</keyword>
<accession>A0A8J5UR61</accession>
<feature type="transmembrane region" description="Helical" evidence="12">
    <location>
        <begin position="158"/>
        <end position="181"/>
    </location>
</feature>
<dbReference type="PROSITE" id="PS00237">
    <property type="entry name" value="G_PROTEIN_RECEP_F1_1"/>
    <property type="match status" value="1"/>
</dbReference>